<proteinExistence type="predicted"/>
<dbReference type="EMBL" id="BKCJ011152710">
    <property type="protein sequence ID" value="GFC95132.1"/>
    <property type="molecule type" value="Genomic_DNA"/>
</dbReference>
<evidence type="ECO:0000313" key="1">
    <source>
        <dbReference type="EMBL" id="GFC95132.1"/>
    </source>
</evidence>
<dbReference type="AlphaFoldDB" id="A0A699SCF2"/>
<name>A0A699SCF2_TANCI</name>
<organism evidence="1">
    <name type="scientific">Tanacetum cinerariifolium</name>
    <name type="common">Dalmatian daisy</name>
    <name type="synonym">Chrysanthemum cinerariifolium</name>
    <dbReference type="NCBI Taxonomy" id="118510"/>
    <lineage>
        <taxon>Eukaryota</taxon>
        <taxon>Viridiplantae</taxon>
        <taxon>Streptophyta</taxon>
        <taxon>Embryophyta</taxon>
        <taxon>Tracheophyta</taxon>
        <taxon>Spermatophyta</taxon>
        <taxon>Magnoliopsida</taxon>
        <taxon>eudicotyledons</taxon>
        <taxon>Gunneridae</taxon>
        <taxon>Pentapetalae</taxon>
        <taxon>asterids</taxon>
        <taxon>campanulids</taxon>
        <taxon>Asterales</taxon>
        <taxon>Asteraceae</taxon>
        <taxon>Asteroideae</taxon>
        <taxon>Anthemideae</taxon>
        <taxon>Anthemidinae</taxon>
        <taxon>Tanacetum</taxon>
    </lineage>
</organism>
<reference evidence="1" key="1">
    <citation type="journal article" date="2019" name="Sci. Rep.">
        <title>Draft genome of Tanacetum cinerariifolium, the natural source of mosquito coil.</title>
        <authorList>
            <person name="Yamashiro T."/>
            <person name="Shiraishi A."/>
            <person name="Satake H."/>
            <person name="Nakayama K."/>
        </authorList>
    </citation>
    <scope>NUCLEOTIDE SEQUENCE</scope>
</reference>
<protein>
    <submittedName>
        <fullName evidence="1">Uncharacterized protein</fullName>
    </submittedName>
</protein>
<gene>
    <name evidence="1" type="ORF">Tci_867102</name>
</gene>
<comment type="caution">
    <text evidence="1">The sequence shown here is derived from an EMBL/GenBank/DDBJ whole genome shotgun (WGS) entry which is preliminary data.</text>
</comment>
<accession>A0A699SCF2</accession>
<sequence>MCLHKGSPRVIVYGYDGLPIQSVAPPSPNYVLGPEHPPSPDFVPGSEHPPLPVYLPSMRYEGLRIHWDTLLGSHG</sequence>